<gene>
    <name evidence="2" type="ORF">FHU36_004798</name>
</gene>
<evidence type="ECO:0000313" key="3">
    <source>
        <dbReference type="Proteomes" id="UP000583800"/>
    </source>
</evidence>
<dbReference type="RefSeq" id="WP_185086052.1">
    <property type="nucleotide sequence ID" value="NZ_JACHJB010000002.1"/>
</dbReference>
<evidence type="ECO:0000313" key="2">
    <source>
        <dbReference type="EMBL" id="MBB6348253.1"/>
    </source>
</evidence>
<comment type="caution">
    <text evidence="2">The sequence shown here is derived from an EMBL/GenBank/DDBJ whole genome shotgun (WGS) entry which is preliminary data.</text>
</comment>
<feature type="compositionally biased region" description="Low complexity" evidence="1">
    <location>
        <begin position="46"/>
        <end position="56"/>
    </location>
</feature>
<accession>A0A7X0C4A1</accession>
<proteinExistence type="predicted"/>
<reference evidence="2 3" key="1">
    <citation type="submission" date="2020-08" db="EMBL/GenBank/DDBJ databases">
        <title>Sequencing the genomes of 1000 actinobacteria strains.</title>
        <authorList>
            <person name="Klenk H.-P."/>
        </authorList>
    </citation>
    <scope>NUCLEOTIDE SEQUENCE [LARGE SCALE GENOMIC DNA]</scope>
    <source>
        <strain evidence="2 3">DSM 45913</strain>
    </source>
</reference>
<dbReference type="EMBL" id="JACHJB010000002">
    <property type="protein sequence ID" value="MBB6348253.1"/>
    <property type="molecule type" value="Genomic_DNA"/>
</dbReference>
<sequence>MTRGLLLGGQDVAGLSDRELSALLGRVPGSVFQQTVVGGGWKGASPRRTGLTRLVGRGPGRRGRVR</sequence>
<dbReference type="AlphaFoldDB" id="A0A7X0C4A1"/>
<feature type="region of interest" description="Disordered" evidence="1">
    <location>
        <begin position="42"/>
        <end position="66"/>
    </location>
</feature>
<organism evidence="2 3">
    <name type="scientific">Nonomuraea muscovyensis</name>
    <dbReference type="NCBI Taxonomy" id="1124761"/>
    <lineage>
        <taxon>Bacteria</taxon>
        <taxon>Bacillati</taxon>
        <taxon>Actinomycetota</taxon>
        <taxon>Actinomycetes</taxon>
        <taxon>Streptosporangiales</taxon>
        <taxon>Streptosporangiaceae</taxon>
        <taxon>Nonomuraea</taxon>
    </lineage>
</organism>
<name>A0A7X0C4A1_9ACTN</name>
<protein>
    <submittedName>
        <fullName evidence="2">Uncharacterized protein</fullName>
    </submittedName>
</protein>
<dbReference type="Proteomes" id="UP000583800">
    <property type="component" value="Unassembled WGS sequence"/>
</dbReference>
<keyword evidence="3" id="KW-1185">Reference proteome</keyword>
<evidence type="ECO:0000256" key="1">
    <source>
        <dbReference type="SAM" id="MobiDB-lite"/>
    </source>
</evidence>